<gene>
    <name evidence="1" type="ORF">F511_38665</name>
</gene>
<name>A0A2Z7D6D3_9LAMI</name>
<protein>
    <submittedName>
        <fullName evidence="1">Uncharacterized protein</fullName>
    </submittedName>
</protein>
<evidence type="ECO:0000313" key="2">
    <source>
        <dbReference type="Proteomes" id="UP000250235"/>
    </source>
</evidence>
<sequence>MVLIDGVWTPIQGNDYWRSSCRLSLLVNRKQLPESVVDANFVPHAYFIEPVQYWGAAPSIIYSWGWYRVCTEVIRYSMFGCLRPVRDENLCRAIVAIGSVVDVLERLPTNFCSVVEQGQDTDNFVCYFSDSDVQSELESTPEIDLVSFDGSTVYRSPSPQFDSFQEVDSSGPNVQLASGPTISVQLASGPTISVFTQGEL</sequence>
<dbReference type="EMBL" id="KQ989626">
    <property type="protein sequence ID" value="KZV54079.1"/>
    <property type="molecule type" value="Genomic_DNA"/>
</dbReference>
<dbReference type="Proteomes" id="UP000250235">
    <property type="component" value="Unassembled WGS sequence"/>
</dbReference>
<reference evidence="1 2" key="1">
    <citation type="journal article" date="2015" name="Proc. Natl. Acad. Sci. U.S.A.">
        <title>The resurrection genome of Boea hygrometrica: A blueprint for survival of dehydration.</title>
        <authorList>
            <person name="Xiao L."/>
            <person name="Yang G."/>
            <person name="Zhang L."/>
            <person name="Yang X."/>
            <person name="Zhao S."/>
            <person name="Ji Z."/>
            <person name="Zhou Q."/>
            <person name="Hu M."/>
            <person name="Wang Y."/>
            <person name="Chen M."/>
            <person name="Xu Y."/>
            <person name="Jin H."/>
            <person name="Xiao X."/>
            <person name="Hu G."/>
            <person name="Bao F."/>
            <person name="Hu Y."/>
            <person name="Wan P."/>
            <person name="Li L."/>
            <person name="Deng X."/>
            <person name="Kuang T."/>
            <person name="Xiang C."/>
            <person name="Zhu J.K."/>
            <person name="Oliver M.J."/>
            <person name="He Y."/>
        </authorList>
    </citation>
    <scope>NUCLEOTIDE SEQUENCE [LARGE SCALE GENOMIC DNA]</scope>
    <source>
        <strain evidence="2">cv. XS01</strain>
    </source>
</reference>
<keyword evidence="2" id="KW-1185">Reference proteome</keyword>
<dbReference type="AlphaFoldDB" id="A0A2Z7D6D3"/>
<evidence type="ECO:0000313" key="1">
    <source>
        <dbReference type="EMBL" id="KZV54079.1"/>
    </source>
</evidence>
<organism evidence="1 2">
    <name type="scientific">Dorcoceras hygrometricum</name>
    <dbReference type="NCBI Taxonomy" id="472368"/>
    <lineage>
        <taxon>Eukaryota</taxon>
        <taxon>Viridiplantae</taxon>
        <taxon>Streptophyta</taxon>
        <taxon>Embryophyta</taxon>
        <taxon>Tracheophyta</taxon>
        <taxon>Spermatophyta</taxon>
        <taxon>Magnoliopsida</taxon>
        <taxon>eudicotyledons</taxon>
        <taxon>Gunneridae</taxon>
        <taxon>Pentapetalae</taxon>
        <taxon>asterids</taxon>
        <taxon>lamiids</taxon>
        <taxon>Lamiales</taxon>
        <taxon>Gesneriaceae</taxon>
        <taxon>Didymocarpoideae</taxon>
        <taxon>Trichosporeae</taxon>
        <taxon>Loxocarpinae</taxon>
        <taxon>Dorcoceras</taxon>
    </lineage>
</organism>
<accession>A0A2Z7D6D3</accession>
<proteinExistence type="predicted"/>